<keyword evidence="3" id="KW-0863">Zinc-finger</keyword>
<sequence>MGYANSAIIESGSLPTHTTIRDWIVRSFNRHKGVVTEILGRSLGRINISFDAWSSRKFTSLLGLAVHFLDDEGKFRTFLLGLPQIEGRHSGENLADRVSEIIHEYGFEDRIGYFVADNAESNDTCLEDLGTEFGFNKQHRRLRCCGHIINLVARSILFGTDADAFEDDCQAEKEIQDEIKLWRSKGPIGKLHNIIHWVQRSGQRIEKLHKLQLIENTALNLEDKTTYNVVTDNATRWNSSEAMMERGYQLRNALDSLVQAEVTEWNNYVARRTQNGTKPMPKKSRTKPAIVDDKMSVEDWSVITEYLAILKPLKIATKRLEGRPKEGKFGAIWEVLLTMEWLLKHLEEFKVQHELDEEPHLRIGCNLGWMKLDRYYTLTEDSPVYLAALILHPAFRWSTVESQWGDHPDWLVRGKAAVQELWEEYRNLPVEQETIPEQPTVPRKTTDLDDFMASIRKLSTRPASLQSATRDEGLGADVVFDYKSETLVEELRKYTSGHLKHVFDCVSTEDTARKSVSVLGAGGSYSGLRPLPDDVVAWISGRAKYNMTLAYTAIGEAFQFGPQPVPANPEDAAFARDFWSLAERLLADGKIRVHKPKVNARGSGLAAVLKGLEEVRNGTVSGEKLVYTLD</sequence>
<dbReference type="EMBL" id="JAELUR010000018">
    <property type="protein sequence ID" value="KAG7420655.1"/>
    <property type="molecule type" value="Genomic_DNA"/>
</dbReference>
<comment type="subcellular location">
    <subcellularLocation>
        <location evidence="1">Nucleus</location>
    </subcellularLocation>
</comment>
<dbReference type="AlphaFoldDB" id="A0A8J5PBI0"/>
<dbReference type="InterPro" id="IPR052035">
    <property type="entry name" value="ZnF_BED_domain_contain"/>
</dbReference>
<dbReference type="GO" id="GO:0008270">
    <property type="term" value="F:zinc ion binding"/>
    <property type="evidence" value="ECO:0007669"/>
    <property type="project" value="UniProtKB-KW"/>
</dbReference>
<proteinExistence type="predicted"/>
<keyword evidence="4" id="KW-0862">Zinc</keyword>
<evidence type="ECO:0000313" key="7">
    <source>
        <dbReference type="Proteomes" id="UP000693942"/>
    </source>
</evidence>
<dbReference type="GO" id="GO:0005634">
    <property type="term" value="C:nucleus"/>
    <property type="evidence" value="ECO:0007669"/>
    <property type="project" value="UniProtKB-SubCell"/>
</dbReference>
<evidence type="ECO:0000256" key="5">
    <source>
        <dbReference type="ARBA" id="ARBA00023242"/>
    </source>
</evidence>
<dbReference type="PANTHER" id="PTHR46481:SF10">
    <property type="entry name" value="ZINC FINGER BED DOMAIN-CONTAINING PROTEIN 39"/>
    <property type="match status" value="1"/>
</dbReference>
<evidence type="ECO:0000256" key="3">
    <source>
        <dbReference type="ARBA" id="ARBA00022771"/>
    </source>
</evidence>
<organism evidence="6 7">
    <name type="scientific">Fusarium oxysporum f. sp. raphani</name>
    <dbReference type="NCBI Taxonomy" id="96318"/>
    <lineage>
        <taxon>Eukaryota</taxon>
        <taxon>Fungi</taxon>
        <taxon>Dikarya</taxon>
        <taxon>Ascomycota</taxon>
        <taxon>Pezizomycotina</taxon>
        <taxon>Sordariomycetes</taxon>
        <taxon>Hypocreomycetidae</taxon>
        <taxon>Hypocreales</taxon>
        <taxon>Nectriaceae</taxon>
        <taxon>Fusarium</taxon>
        <taxon>Fusarium oxysporum species complex</taxon>
    </lineage>
</organism>
<dbReference type="Proteomes" id="UP000693942">
    <property type="component" value="Unassembled WGS sequence"/>
</dbReference>
<keyword evidence="2" id="KW-0479">Metal-binding</keyword>
<name>A0A8J5PBI0_FUSOX</name>
<reference evidence="6" key="1">
    <citation type="submission" date="2021-04" db="EMBL/GenBank/DDBJ databases">
        <title>First draft genome resource for Brassicaceae pathogens Fusarium oxysporum f. sp. raphani and Fusarium oxysporum f. sp. rapae.</title>
        <authorList>
            <person name="Asai S."/>
        </authorList>
    </citation>
    <scope>NUCLEOTIDE SEQUENCE</scope>
    <source>
        <strain evidence="6">Tf1262</strain>
    </source>
</reference>
<accession>A0A8J5PBI0</accession>
<keyword evidence="5" id="KW-0539">Nucleus</keyword>
<comment type="caution">
    <text evidence="6">The sequence shown here is derived from an EMBL/GenBank/DDBJ whole genome shotgun (WGS) entry which is preliminary data.</text>
</comment>
<evidence type="ECO:0000256" key="2">
    <source>
        <dbReference type="ARBA" id="ARBA00022723"/>
    </source>
</evidence>
<evidence type="ECO:0000313" key="6">
    <source>
        <dbReference type="EMBL" id="KAG7420655.1"/>
    </source>
</evidence>
<evidence type="ECO:0000256" key="4">
    <source>
        <dbReference type="ARBA" id="ARBA00022833"/>
    </source>
</evidence>
<gene>
    <name evidence="6" type="primary">ACTTS2-4</name>
    <name evidence="6" type="ORF">Forpi1262_v016208</name>
</gene>
<dbReference type="PANTHER" id="PTHR46481">
    <property type="entry name" value="ZINC FINGER BED DOMAIN-CONTAINING PROTEIN 4"/>
    <property type="match status" value="1"/>
</dbReference>
<protein>
    <submittedName>
        <fullName evidence="6">Trans-enoyl reductase ACTTS2</fullName>
    </submittedName>
</protein>
<evidence type="ECO:0000256" key="1">
    <source>
        <dbReference type="ARBA" id="ARBA00004123"/>
    </source>
</evidence>